<evidence type="ECO:0000256" key="1">
    <source>
        <dbReference type="SAM" id="MobiDB-lite"/>
    </source>
</evidence>
<feature type="transmembrane region" description="Helical" evidence="2">
    <location>
        <begin position="119"/>
        <end position="143"/>
    </location>
</feature>
<reference evidence="3" key="1">
    <citation type="submission" date="2016-10" db="EMBL/GenBank/DDBJ databases">
        <authorList>
            <person name="Benchimol M."/>
            <person name="Almeida L.G."/>
            <person name="Vasconcelos A.T."/>
            <person name="Perreira-Neves A."/>
            <person name="Rosa I.A."/>
            <person name="Tasca T."/>
            <person name="Bogo M.R."/>
            <person name="de Souza W."/>
        </authorList>
    </citation>
    <scope>NUCLEOTIDE SEQUENCE [LARGE SCALE GENOMIC DNA]</scope>
    <source>
        <strain evidence="3">K</strain>
    </source>
</reference>
<evidence type="ECO:0000313" key="3">
    <source>
        <dbReference type="EMBL" id="OHT16825.1"/>
    </source>
</evidence>
<protein>
    <submittedName>
        <fullName evidence="3">Uncharacterized protein</fullName>
    </submittedName>
</protein>
<comment type="caution">
    <text evidence="3">The sequence shown here is derived from an EMBL/GenBank/DDBJ whole genome shotgun (WGS) entry which is preliminary data.</text>
</comment>
<keyword evidence="2" id="KW-0472">Membrane</keyword>
<feature type="transmembrane region" description="Helical" evidence="2">
    <location>
        <begin position="230"/>
        <end position="249"/>
    </location>
</feature>
<feature type="transmembrane region" description="Helical" evidence="2">
    <location>
        <begin position="589"/>
        <end position="613"/>
    </location>
</feature>
<evidence type="ECO:0000256" key="2">
    <source>
        <dbReference type="SAM" id="Phobius"/>
    </source>
</evidence>
<gene>
    <name evidence="3" type="ORF">TRFO_12907</name>
</gene>
<keyword evidence="4" id="KW-1185">Reference proteome</keyword>
<feature type="compositionally biased region" description="Low complexity" evidence="1">
    <location>
        <begin position="878"/>
        <end position="893"/>
    </location>
</feature>
<sequence length="1492" mass="173883">MKNGSILPMNYFSFLQRYYSFYANLRFKRSHVVFIQWFVALWCFFQYTFFALKIEPPSTLLTIDKNSSPINHIQCFFLVLPWIFASRNFLYDSFFFLMLHIFSFIVLELGIRSLKNRDYCPIFCFSFIRIFQNYFSMIFRFPTFFRISSLIKLADTDSSPETWLSFSICLVNIMLFAVQSYFSSIFLDPIDFIPKSKLDLYDGKSNIILFFFQFVISICCFLIDMIKDQIFVILVAALIFIFCSILFYFRVMSNIHVSLIGAYIELAPLFSLPFAIIVRKFFSKEWTFMLLTIIIVHILLIIALKVEKYYIVKETWKIFRVFIHKNSASENDNEIEISSFAPGNVVSGLRVMAIVHSDPRFFDRFLAIQKRTGPRASPMIEVIRFLAIFPSRRRAMLKELSEIRSASNYNRFTIYYFMKLLRSLSHNCDERHKIILYNLQRSLIVHNHLYWVSRSQKKFFSSFVEACSAASFYLKFKREISSLLSRYPFDASLYVRYADFLLLACGDFDGSKRYLQLADELKKNQLYMADPLIHRYVKFNPNLLKFCNEEESRSSIFVNYRKKAIERPKNNEDQNINPVSSYLNISNKLVPFFPVIHHFLTSILILVFLYRAIPFENFTFYLYNGIQDSKNVTIETYQKAGASIFFPIGVTYGVDPDFQHTNFTDEYCRSYYDALFYRIINFFNYIPQMKGLNSFLIQLTSDMSSIYITNQRDICDILLGIEDIFQVVPINMLDQLDIALEERIANVLTIYEHVSLDYYVSSSLLIFFIVTICAIVVYISMMCIQLNTIMKSQDSAIAFFSSKERLMCNLFEKTEKSWDALTLYLPEYKQFNLRKYKITGSSNSSSDIEFFKKIESNSDHKEENYFDSDNSENSHTTSQNNIESSNESDESISGSALYSDNDEILKIGSKKPDTKSGDSKKSSHDNLNNEYHFNQLHQELISAKQGESDVISESSDDDYSQEIDIHEQIEYTVNQTKKDTQFEWINMIIILFIPYILLLLSMILLIYPVNNRVEMEKKIAGNVVQSGNQVLSCFSLIKNTYLYVFYDNISTQFFVDTHNSFLYGNPNVSALYTKEQCMQLNGITCTTISDLVKEIILKTISTETILLVSLPAFIYFGQNVLENIFYQDVFSLSSIPKSSEYAFFVIITILVLIYLIYGYYVNHAIVESFNSLYHYPNEFLDHKTLDDQSNSKKLKKLPSMVVSVSTLSKNNEIYSISENTNSIFNRTAKSFIGFNFEKMFPLSASENREYLMPDKSTKKVFKTSLTKADKVNRILMIEDSTLHNKKAYMEETISEKLMNFIPTYYAKALGNSFIKSFEYENPIIIFLRFDSSLPTMTLEQYFALINGSIMNFSSIKAISADGGLFKFITIKNINPLIPFIFVRDLIEESSHPKRGKPTNGTFAILIDVLPKFSADINDEDEPFLDNHIESNKLKEKLTFNLEKNEVCFNYKLENAIPGISANGDRKHYPEYSEDTYSSYSFEKYLSYISHFM</sequence>
<feature type="transmembrane region" description="Helical" evidence="2">
    <location>
        <begin position="1141"/>
        <end position="1160"/>
    </location>
</feature>
<proteinExistence type="predicted"/>
<feature type="transmembrane region" description="Helical" evidence="2">
    <location>
        <begin position="261"/>
        <end position="282"/>
    </location>
</feature>
<accession>A0A1J4KZZ1</accession>
<organism evidence="3 4">
    <name type="scientific">Tritrichomonas foetus</name>
    <dbReference type="NCBI Taxonomy" id="1144522"/>
    <lineage>
        <taxon>Eukaryota</taxon>
        <taxon>Metamonada</taxon>
        <taxon>Parabasalia</taxon>
        <taxon>Tritrichomonadida</taxon>
        <taxon>Tritrichomonadidae</taxon>
        <taxon>Tritrichomonas</taxon>
    </lineage>
</organism>
<feature type="region of interest" description="Disordered" evidence="1">
    <location>
        <begin position="908"/>
        <end position="927"/>
    </location>
</feature>
<keyword evidence="2" id="KW-0812">Transmembrane</keyword>
<keyword evidence="2" id="KW-1133">Transmembrane helix</keyword>
<feature type="compositionally biased region" description="Basic and acidic residues" evidence="1">
    <location>
        <begin position="910"/>
        <end position="924"/>
    </location>
</feature>
<dbReference type="Proteomes" id="UP000179807">
    <property type="component" value="Unassembled WGS sequence"/>
</dbReference>
<feature type="transmembrane region" description="Helical" evidence="2">
    <location>
        <begin position="288"/>
        <end position="306"/>
    </location>
</feature>
<feature type="transmembrane region" description="Helical" evidence="2">
    <location>
        <begin position="984"/>
        <end position="1007"/>
    </location>
</feature>
<feature type="transmembrane region" description="Helical" evidence="2">
    <location>
        <begin position="89"/>
        <end position="107"/>
    </location>
</feature>
<dbReference type="EMBL" id="MLAK01000068">
    <property type="protein sequence ID" value="OHT16825.1"/>
    <property type="molecule type" value="Genomic_DNA"/>
</dbReference>
<feature type="transmembrane region" description="Helical" evidence="2">
    <location>
        <begin position="32"/>
        <end position="52"/>
    </location>
</feature>
<dbReference type="RefSeq" id="XP_068369961.1">
    <property type="nucleotide sequence ID" value="XM_068496920.1"/>
</dbReference>
<feature type="transmembrane region" description="Helical" evidence="2">
    <location>
        <begin position="758"/>
        <end position="781"/>
    </location>
</feature>
<dbReference type="GeneID" id="94831624"/>
<feature type="region of interest" description="Disordered" evidence="1">
    <location>
        <begin position="861"/>
        <end position="893"/>
    </location>
</feature>
<feature type="transmembrane region" description="Helical" evidence="2">
    <location>
        <begin position="207"/>
        <end position="224"/>
    </location>
</feature>
<dbReference type="VEuPathDB" id="TrichDB:TRFO_12907"/>
<feature type="transmembrane region" description="Helical" evidence="2">
    <location>
        <begin position="1104"/>
        <end position="1121"/>
    </location>
</feature>
<feature type="transmembrane region" description="Helical" evidence="2">
    <location>
        <begin position="163"/>
        <end position="187"/>
    </location>
</feature>
<name>A0A1J4KZZ1_9EUKA</name>
<evidence type="ECO:0000313" key="4">
    <source>
        <dbReference type="Proteomes" id="UP000179807"/>
    </source>
</evidence>